<keyword evidence="3" id="KW-1185">Reference proteome</keyword>
<dbReference type="PANTHER" id="PTHR33490">
    <property type="entry name" value="BLR5614 PROTEIN-RELATED"/>
    <property type="match status" value="1"/>
</dbReference>
<evidence type="ECO:0000313" key="2">
    <source>
        <dbReference type="EMBL" id="BAK35315.1"/>
    </source>
</evidence>
<gene>
    <name evidence="2" type="ordered locus">MLP_23010</name>
</gene>
<dbReference type="InterPro" id="IPR038765">
    <property type="entry name" value="Papain-like_cys_pep_sf"/>
</dbReference>
<name>F5XEU9_MICPN</name>
<organism evidence="2 3">
    <name type="scientific">Microlunatus phosphovorus (strain ATCC 700054 / DSM 10555 / JCM 9379 / NBRC 101784 / NCIMB 13414 / VKM Ac-1990 / NM-1)</name>
    <dbReference type="NCBI Taxonomy" id="1032480"/>
    <lineage>
        <taxon>Bacteria</taxon>
        <taxon>Bacillati</taxon>
        <taxon>Actinomycetota</taxon>
        <taxon>Actinomycetes</taxon>
        <taxon>Propionibacteriales</taxon>
        <taxon>Propionibacteriaceae</taxon>
        <taxon>Microlunatus</taxon>
    </lineage>
</organism>
<dbReference type="KEGG" id="mph:MLP_23010"/>
<proteinExistence type="predicted"/>
<sequence>MIARATSGYLGADEILQSSHPAIAALAQELRGQHANDPDFARAAFEWVRDEVAHSFDVQDSRVTLTATEVLDQRVGLCYAKSHLLVALLRNQGIPAGLCYQRLGGPAEGYVVHGLVALHLDGDWHRQDPRGNKPGVDAQFSLGVERLAWPVDETRGELDYQVIYESPAAEVVDALRMADDILRCALPAELPVSSSRCQT</sequence>
<evidence type="ECO:0000313" key="3">
    <source>
        <dbReference type="Proteomes" id="UP000007947"/>
    </source>
</evidence>
<dbReference type="InterPro" id="IPR002931">
    <property type="entry name" value="Transglutaminase-like"/>
</dbReference>
<dbReference type="OrthoDB" id="5296450at2"/>
<dbReference type="Proteomes" id="UP000007947">
    <property type="component" value="Chromosome"/>
</dbReference>
<dbReference type="SUPFAM" id="SSF54001">
    <property type="entry name" value="Cysteine proteinases"/>
    <property type="match status" value="1"/>
</dbReference>
<dbReference type="STRING" id="1032480.MLP_23010"/>
<accession>F5XEU9</accession>
<reference evidence="2 3" key="1">
    <citation type="submission" date="2011-05" db="EMBL/GenBank/DDBJ databases">
        <title>Whole genome sequence of Microlunatus phosphovorus NM-1.</title>
        <authorList>
            <person name="Hosoyama A."/>
            <person name="Sasaki K."/>
            <person name="Harada T."/>
            <person name="Igarashi R."/>
            <person name="Kawakoshi A."/>
            <person name="Sasagawa M."/>
            <person name="Fukada J."/>
            <person name="Nakamura S."/>
            <person name="Katano Y."/>
            <person name="Hanada S."/>
            <person name="Kamagata Y."/>
            <person name="Nakamura N."/>
            <person name="Yamazaki S."/>
            <person name="Fujita N."/>
        </authorList>
    </citation>
    <scope>NUCLEOTIDE SEQUENCE [LARGE SCALE GENOMIC DNA]</scope>
    <source>
        <strain evidence="3">ATCC 700054 / DSM 10555 / JCM 9379 / NBRC 101784 / NCIMB 13414 / VKM Ac-1990 / NM-1</strain>
    </source>
</reference>
<evidence type="ECO:0000259" key="1">
    <source>
        <dbReference type="Pfam" id="PF01841"/>
    </source>
</evidence>
<dbReference type="AlphaFoldDB" id="F5XEU9"/>
<dbReference type="EMBL" id="AP012204">
    <property type="protein sequence ID" value="BAK35315.1"/>
    <property type="molecule type" value="Genomic_DNA"/>
</dbReference>
<dbReference type="HOGENOM" id="CLU_107900_0_0_11"/>
<feature type="domain" description="Transglutaminase-like" evidence="1">
    <location>
        <begin position="25"/>
        <end position="129"/>
    </location>
</feature>
<protein>
    <recommendedName>
        <fullName evidence="1">Transglutaminase-like domain-containing protein</fullName>
    </recommendedName>
</protein>
<dbReference type="Pfam" id="PF01841">
    <property type="entry name" value="Transglut_core"/>
    <property type="match status" value="1"/>
</dbReference>
<dbReference type="Gene3D" id="3.10.620.30">
    <property type="match status" value="1"/>
</dbReference>
<dbReference type="PANTHER" id="PTHR33490:SF3">
    <property type="entry name" value="CONSERVED INTEGRAL MEMBRANE PROTEIN"/>
    <property type="match status" value="1"/>
</dbReference>
<dbReference type="eggNOG" id="COG1305">
    <property type="taxonomic scope" value="Bacteria"/>
</dbReference>